<dbReference type="GO" id="GO:0017168">
    <property type="term" value="F:5-oxoprolinase (ATP-hydrolyzing) activity"/>
    <property type="evidence" value="ECO:0007669"/>
    <property type="project" value="TreeGrafter"/>
</dbReference>
<dbReference type="Pfam" id="PF01968">
    <property type="entry name" value="Hydantoinase_A"/>
    <property type="match status" value="1"/>
</dbReference>
<dbReference type="PANTHER" id="PTHR11365:SF23">
    <property type="entry name" value="HYPOTHETICAL 5-OXOPROLINASE (EUROFUNG)-RELATED"/>
    <property type="match status" value="1"/>
</dbReference>
<organism evidence="4 5">
    <name type="scientific">Pseudonocardia halophobica</name>
    <dbReference type="NCBI Taxonomy" id="29401"/>
    <lineage>
        <taxon>Bacteria</taxon>
        <taxon>Bacillati</taxon>
        <taxon>Actinomycetota</taxon>
        <taxon>Actinomycetes</taxon>
        <taxon>Pseudonocardiales</taxon>
        <taxon>Pseudonocardiaceae</taxon>
        <taxon>Pseudonocardia</taxon>
    </lineage>
</organism>
<dbReference type="PANTHER" id="PTHR11365">
    <property type="entry name" value="5-OXOPROLINASE RELATED"/>
    <property type="match status" value="1"/>
</dbReference>
<evidence type="ECO:0000259" key="1">
    <source>
        <dbReference type="Pfam" id="PF01968"/>
    </source>
</evidence>
<dbReference type="Pfam" id="PF19278">
    <property type="entry name" value="Hydant_A_C"/>
    <property type="match status" value="1"/>
</dbReference>
<dbReference type="GO" id="GO:0005829">
    <property type="term" value="C:cytosol"/>
    <property type="evidence" value="ECO:0007669"/>
    <property type="project" value="TreeGrafter"/>
</dbReference>
<feature type="domain" description="Hydantoinase/oxoprolinase N-terminal" evidence="2">
    <location>
        <begin position="17"/>
        <end position="194"/>
    </location>
</feature>
<evidence type="ECO:0000259" key="3">
    <source>
        <dbReference type="Pfam" id="PF19278"/>
    </source>
</evidence>
<reference evidence="4" key="1">
    <citation type="journal article" date="2014" name="Int. J. Syst. Evol. Microbiol.">
        <title>Complete genome sequence of Corynebacterium casei LMG S-19264T (=DSM 44701T), isolated from a smear-ripened cheese.</title>
        <authorList>
            <consortium name="US DOE Joint Genome Institute (JGI-PGF)"/>
            <person name="Walter F."/>
            <person name="Albersmeier A."/>
            <person name="Kalinowski J."/>
            <person name="Ruckert C."/>
        </authorList>
    </citation>
    <scope>NUCLEOTIDE SEQUENCE</scope>
    <source>
        <strain evidence="4">VKM Ac-1069</strain>
    </source>
</reference>
<feature type="domain" description="Acetophenone carboxylase-like C-terminal" evidence="3">
    <location>
        <begin position="507"/>
        <end position="684"/>
    </location>
</feature>
<dbReference type="GO" id="GO:0006749">
    <property type="term" value="P:glutathione metabolic process"/>
    <property type="evidence" value="ECO:0007669"/>
    <property type="project" value="TreeGrafter"/>
</dbReference>
<dbReference type="InterPro" id="IPR008040">
    <property type="entry name" value="Hydant_A_N"/>
</dbReference>
<dbReference type="Pfam" id="PF05378">
    <property type="entry name" value="Hydant_A_N"/>
    <property type="match status" value="1"/>
</dbReference>
<comment type="caution">
    <text evidence="4">The sequence shown here is derived from an EMBL/GenBank/DDBJ whole genome shotgun (WGS) entry which is preliminary data.</text>
</comment>
<dbReference type="InterPro" id="IPR043129">
    <property type="entry name" value="ATPase_NBD"/>
</dbReference>
<dbReference type="InterPro" id="IPR045079">
    <property type="entry name" value="Oxoprolinase-like"/>
</dbReference>
<gene>
    <name evidence="4" type="ORF">GCM10017577_08390</name>
</gene>
<protein>
    <submittedName>
        <fullName evidence="4">5-oxoprolinase</fullName>
    </submittedName>
</protein>
<feature type="domain" description="Hydantoinase A/oxoprolinase" evidence="1">
    <location>
        <begin position="215"/>
        <end position="500"/>
    </location>
</feature>
<evidence type="ECO:0000313" key="5">
    <source>
        <dbReference type="Proteomes" id="UP001143463"/>
    </source>
</evidence>
<dbReference type="EMBL" id="BSFQ01000002">
    <property type="protein sequence ID" value="GLL09699.1"/>
    <property type="molecule type" value="Genomic_DNA"/>
</dbReference>
<dbReference type="InterPro" id="IPR002821">
    <property type="entry name" value="Hydantoinase_A"/>
</dbReference>
<reference evidence="4" key="2">
    <citation type="submission" date="2023-01" db="EMBL/GenBank/DDBJ databases">
        <authorList>
            <person name="Sun Q."/>
            <person name="Evtushenko L."/>
        </authorList>
    </citation>
    <scope>NUCLEOTIDE SEQUENCE</scope>
    <source>
        <strain evidence="4">VKM Ac-1069</strain>
    </source>
</reference>
<evidence type="ECO:0000259" key="2">
    <source>
        <dbReference type="Pfam" id="PF05378"/>
    </source>
</evidence>
<name>A0A9W6L280_9PSEU</name>
<proteinExistence type="predicted"/>
<keyword evidence="5" id="KW-1185">Reference proteome</keyword>
<dbReference type="AlphaFoldDB" id="A0A9W6L280"/>
<dbReference type="InterPro" id="IPR049517">
    <property type="entry name" value="ACX-like_C"/>
</dbReference>
<evidence type="ECO:0000313" key="4">
    <source>
        <dbReference type="EMBL" id="GLL09699.1"/>
    </source>
</evidence>
<sequence>MSPTSPDGHARRAGQVRVAVDTGGTFTDVAVRRPDGSVEVWKVSSSPQAPDDAVVRGVKEALERAGADFGSVERFVHGTTVATNTLLTRTGARVGLVTTAGFADMLHIGHQSRPALYDLSVRRAAPLVPHELTWEVTERLAADGAVLVAPAEAELDRLAERIRAAAPQVVVVSLLNAYVDPAHEQRVVEHLRRAGAAPSVLAATAVTPEMREYERTSTAVVSGYVQPAIADYLERLETRLAERAMPARVWVMQSNGGLLGAGSAREHSVRTVLSGLVGGVVGAARWASQLGLPRVVSFDIGGTSTDIALIRDGVPGEMTSGELEGYPLRMPAVDVHTIGAGGGSIAWRDAGGSLRVGPQSAGARPGPVCYGRGGEQITVTDAHALLGRLGSSLLGGRLALDLDAARERLAAFAGELGLDEEEAAAGVLRVITATMARGVRKVSIERGIDPRDCVLMAFGGAGPLHATDLIRELGMKGAVVPPHPGIASAVGMLDAPVRHDFAAAASATSAAELDTVARTLEELTADAIRFLEQRERVDPALVTVDRLVDARYLGQSYALTVPWQADFAALRKAFDNAHLERYGFDDPDAVLEIVAVRASAVVEAPGAGDVPATVAEGAPPEPVDIRSVLFGAQRHACPVYRRDDLPAGVELAGPLVLEQLDSTVVVAPGQVCHHDTVGFLHIHEERP</sequence>
<dbReference type="Proteomes" id="UP001143463">
    <property type="component" value="Unassembled WGS sequence"/>
</dbReference>
<accession>A0A9W6L280</accession>
<dbReference type="SUPFAM" id="SSF53067">
    <property type="entry name" value="Actin-like ATPase domain"/>
    <property type="match status" value="1"/>
</dbReference>